<evidence type="ECO:0000256" key="1">
    <source>
        <dbReference type="SAM" id="MobiDB-lite"/>
    </source>
</evidence>
<name>A0A6I8M0F5_9PSEU</name>
<dbReference type="AlphaFoldDB" id="A0A6I8M0F5"/>
<gene>
    <name evidence="2" type="ORF">AA23TX_06508</name>
</gene>
<accession>A0A6I8M0F5</accession>
<evidence type="ECO:0000313" key="3">
    <source>
        <dbReference type="Proteomes" id="UP000399805"/>
    </source>
</evidence>
<feature type="region of interest" description="Disordered" evidence="1">
    <location>
        <begin position="289"/>
        <end position="325"/>
    </location>
</feature>
<sequence>MKRDDLADDVVKQIIANVRECLDGTERKPGVSLRLIRRLVEEKNPPTRVDDLLTAARERCVGDPSIEVDTAMLQRRRAKGDKDALQRIDREIVGIWSHAAERTSGLEKLDNLTKAVDYARDRGQTDLLAAATTALQAIGIDDLDMQSFRVPIEIPDEEFIRWINHFTQEDDWRACIMRFSFGEQGTPPTGLVEENRAEMAKDTSIYSIVRNSKIGGDGLPRWEPQDDVDHDMQRLSDLEVLRMQVYAPLFAKALHEIGVVHRPIREEVEEFFAEQTSLRRTYLGYWQTPWPGTGAETTKPVPTSSRRRSRRCSAPSPGPSANRST</sequence>
<keyword evidence="3" id="KW-1185">Reference proteome</keyword>
<proteinExistence type="predicted"/>
<evidence type="ECO:0000313" key="2">
    <source>
        <dbReference type="EMBL" id="VVJ21487.1"/>
    </source>
</evidence>
<protein>
    <submittedName>
        <fullName evidence="2">Uncharacterized protein</fullName>
    </submittedName>
</protein>
<organism evidence="2 3">
    <name type="scientific">Amycolatopsis camponoti</name>
    <dbReference type="NCBI Taxonomy" id="2606593"/>
    <lineage>
        <taxon>Bacteria</taxon>
        <taxon>Bacillati</taxon>
        <taxon>Actinomycetota</taxon>
        <taxon>Actinomycetes</taxon>
        <taxon>Pseudonocardiales</taxon>
        <taxon>Pseudonocardiaceae</taxon>
        <taxon>Amycolatopsis</taxon>
    </lineage>
</organism>
<reference evidence="2 3" key="1">
    <citation type="submission" date="2019-09" db="EMBL/GenBank/DDBJ databases">
        <authorList>
            <person name="Leyn A S."/>
        </authorList>
    </citation>
    <scope>NUCLEOTIDE SEQUENCE [LARGE SCALE GENOMIC DNA]</scope>
    <source>
        <strain evidence="2">AA231_1</strain>
    </source>
</reference>
<dbReference type="RefSeq" id="WP_155546436.1">
    <property type="nucleotide sequence ID" value="NZ_CABVGP010000002.1"/>
</dbReference>
<dbReference type="Proteomes" id="UP000399805">
    <property type="component" value="Unassembled WGS sequence"/>
</dbReference>
<dbReference type="EMBL" id="CABVGP010000002">
    <property type="protein sequence ID" value="VVJ21487.1"/>
    <property type="molecule type" value="Genomic_DNA"/>
</dbReference>